<dbReference type="OrthoDB" id="82319at2157"/>
<dbReference type="AlphaFoldDB" id="A0A2U1S6P7"/>
<dbReference type="RefSeq" id="WP_116669411.1">
    <property type="nucleotide sequence ID" value="NZ_CASEFK010000019.1"/>
</dbReference>
<evidence type="ECO:0000313" key="3">
    <source>
        <dbReference type="Proteomes" id="UP000245577"/>
    </source>
</evidence>
<feature type="transmembrane region" description="Helical" evidence="1">
    <location>
        <begin position="33"/>
        <end position="53"/>
    </location>
</feature>
<reference evidence="2 3" key="1">
    <citation type="submission" date="2017-03" db="EMBL/GenBank/DDBJ databases">
        <title>Genome sequence of Methanobrevibacter wosei.</title>
        <authorList>
            <person name="Poehlein A."/>
            <person name="Seedorf H."/>
            <person name="Daniel R."/>
        </authorList>
    </citation>
    <scope>NUCLEOTIDE SEQUENCE [LARGE SCALE GENOMIC DNA]</scope>
    <source>
        <strain evidence="2 3">DSM 11979</strain>
    </source>
</reference>
<gene>
    <name evidence="2" type="ORF">MBBWO_06060</name>
</gene>
<evidence type="ECO:0000313" key="2">
    <source>
        <dbReference type="EMBL" id="PWB85760.1"/>
    </source>
</evidence>
<accession>A0A2U1S6P7</accession>
<dbReference type="Proteomes" id="UP000245577">
    <property type="component" value="Unassembled WGS sequence"/>
</dbReference>
<evidence type="ECO:0000256" key="1">
    <source>
        <dbReference type="SAM" id="Phobius"/>
    </source>
</evidence>
<protein>
    <recommendedName>
        <fullName evidence="4">Energy-converting hydrogenase B subunit J</fullName>
    </recommendedName>
</protein>
<feature type="transmembrane region" description="Helical" evidence="1">
    <location>
        <begin position="59"/>
        <end position="78"/>
    </location>
</feature>
<keyword evidence="1" id="KW-0812">Transmembrane</keyword>
<evidence type="ECO:0008006" key="4">
    <source>
        <dbReference type="Google" id="ProtNLM"/>
    </source>
</evidence>
<dbReference type="EMBL" id="MZGU01000004">
    <property type="protein sequence ID" value="PWB85760.1"/>
    <property type="molecule type" value="Genomic_DNA"/>
</dbReference>
<keyword evidence="3" id="KW-1185">Reference proteome</keyword>
<keyword evidence="1" id="KW-0472">Membrane</keyword>
<proteinExistence type="predicted"/>
<comment type="caution">
    <text evidence="2">The sequence shown here is derived from an EMBL/GenBank/DDBJ whole genome shotgun (WGS) entry which is preliminary data.</text>
</comment>
<feature type="transmembrane region" description="Helical" evidence="1">
    <location>
        <begin position="6"/>
        <end position="21"/>
    </location>
</feature>
<sequence length="84" mass="8880">MLILGPVIFGFILGFVVGVQIKTNSKQETKFTLASFVAIIIAGLLMAWQLGAYPFYTDVPIATGFIFALIGVLIGKLVSSAGEA</sequence>
<organism evidence="2 3">
    <name type="scientific">Methanobrevibacter woesei</name>
    <dbReference type="NCBI Taxonomy" id="190976"/>
    <lineage>
        <taxon>Archaea</taxon>
        <taxon>Methanobacteriati</taxon>
        <taxon>Methanobacteriota</taxon>
        <taxon>Methanomada group</taxon>
        <taxon>Methanobacteria</taxon>
        <taxon>Methanobacteriales</taxon>
        <taxon>Methanobacteriaceae</taxon>
        <taxon>Methanobrevibacter</taxon>
    </lineage>
</organism>
<keyword evidence="1" id="KW-1133">Transmembrane helix</keyword>
<name>A0A2U1S6P7_9EURY</name>